<dbReference type="Gene3D" id="1.10.287.2610">
    <property type="match status" value="1"/>
</dbReference>
<evidence type="ECO:0000313" key="2">
    <source>
        <dbReference type="EMBL" id="OMJ73761.1"/>
    </source>
</evidence>
<comment type="caution">
    <text evidence="2">The sequence shown here is derived from an EMBL/GenBank/DDBJ whole genome shotgun (WGS) entry which is preliminary data.</text>
</comment>
<organism evidence="2 3">
    <name type="scientific">Stentor coeruleus</name>
    <dbReference type="NCBI Taxonomy" id="5963"/>
    <lineage>
        <taxon>Eukaryota</taxon>
        <taxon>Sar</taxon>
        <taxon>Alveolata</taxon>
        <taxon>Ciliophora</taxon>
        <taxon>Postciliodesmatophora</taxon>
        <taxon>Heterotrichea</taxon>
        <taxon>Heterotrichida</taxon>
        <taxon>Stentoridae</taxon>
        <taxon>Stentor</taxon>
    </lineage>
</organism>
<protein>
    <submittedName>
        <fullName evidence="2">Uncharacterized protein</fullName>
    </submittedName>
</protein>
<feature type="coiled-coil region" evidence="1">
    <location>
        <begin position="198"/>
        <end position="492"/>
    </location>
</feature>
<keyword evidence="3" id="KW-1185">Reference proteome</keyword>
<evidence type="ECO:0000313" key="3">
    <source>
        <dbReference type="Proteomes" id="UP000187209"/>
    </source>
</evidence>
<dbReference type="Proteomes" id="UP000187209">
    <property type="component" value="Unassembled WGS sequence"/>
</dbReference>
<evidence type="ECO:0000256" key="1">
    <source>
        <dbReference type="SAM" id="Coils"/>
    </source>
</evidence>
<gene>
    <name evidence="2" type="ORF">SteCoe_27470</name>
</gene>
<name>A0A1R2BAD6_9CILI</name>
<reference evidence="2 3" key="1">
    <citation type="submission" date="2016-11" db="EMBL/GenBank/DDBJ databases">
        <title>The macronuclear genome of Stentor coeruleus: a giant cell with tiny introns.</title>
        <authorList>
            <person name="Slabodnick M."/>
            <person name="Ruby J.G."/>
            <person name="Reiff S.B."/>
            <person name="Swart E.C."/>
            <person name="Gosai S."/>
            <person name="Prabakaran S."/>
            <person name="Witkowska E."/>
            <person name="Larue G.E."/>
            <person name="Fisher S."/>
            <person name="Freeman R.M."/>
            <person name="Gunawardena J."/>
            <person name="Chu W."/>
            <person name="Stover N.A."/>
            <person name="Gregory B.D."/>
            <person name="Nowacki M."/>
            <person name="Derisi J."/>
            <person name="Roy S.W."/>
            <person name="Marshall W.F."/>
            <person name="Sood P."/>
        </authorList>
    </citation>
    <scope>NUCLEOTIDE SEQUENCE [LARGE SCALE GENOMIC DNA]</scope>
    <source>
        <strain evidence="2">WM001</strain>
    </source>
</reference>
<accession>A0A1R2BAD6</accession>
<dbReference type="AlphaFoldDB" id="A0A1R2BAD6"/>
<dbReference type="OrthoDB" id="311279at2759"/>
<sequence length="544" mass="65164">MDRTYDALLDENNELRKALATTREMLERKNSDYEGLRRVHEEFKLHHERVKKDAQEANLKCVDAVKARKETENYYETYVQKLKSSLEQGKREFEEIQSKMIPPIDTEILRLRLVNEIEGPMKIALDNKEDEISRLQSQIYDLTRKLDLSQLQYNSYKTETEKEIRDIKERYSKETTHLFSEIQHLQEKIEDSTDKETIRSLKRDREEQKIKNEKLYEELEDVKKRLEIQKNEKNEVKVRLGREAEEEKNKVRLGNIERDRLELQNKDLIDQVHKLKLILEVKQQEIGTLKKDLESYITNLESAETQITHNKEEIAELQRKTFEKEAQSENKFRETLKTEKEKFNKDKDEREKLQKQIDVYEQKIREMTSNSQNQEREFKHEIERKKQEISNLKEDLRLQESKNTAMTKEIDLYKENFSSKNEEIERYQNDLKGLSLRYNEAMKSNENFVSKIQQMEMRLEKADNLRGFNEDIRGLEEKLKNSESQAGFFKAKAREYKLKVKQGNEKIQELGLKLAKSEIERQKMLGSRPVAFEKDPRLELKGHF</sequence>
<proteinExistence type="predicted"/>
<dbReference type="EMBL" id="MPUH01000797">
    <property type="protein sequence ID" value="OMJ73761.1"/>
    <property type="molecule type" value="Genomic_DNA"/>
</dbReference>
<keyword evidence="1" id="KW-0175">Coiled coil</keyword>
<feature type="coiled-coil region" evidence="1">
    <location>
        <begin position="5"/>
        <end position="32"/>
    </location>
</feature>